<protein>
    <recommendedName>
        <fullName evidence="4">Cobalt-zinc-cadmium resistance protein CzcI</fullName>
    </recommendedName>
</protein>
<name>A0AA48WAN7_9BURK</name>
<reference evidence="2 3" key="1">
    <citation type="submission" date="2020-11" db="EMBL/GenBank/DDBJ databases">
        <authorList>
            <person name="Sun Q."/>
        </authorList>
    </citation>
    <scope>NUCLEOTIDE SEQUENCE [LARGE SCALE GENOMIC DNA]</scope>
    <source>
        <strain evidence="2 3">P8398</strain>
    </source>
</reference>
<sequence>MDIILISTDVGSGWYNPAMRRLLIIFLLFVFPLQVSWAAASAYCAHEPAASVAHPGHHQHADDHQSDPDDSPFGFDNDCGDCHFTSVGITSNARGGDEPPPASYADAADTARPSTLRPARPERPKWQRAA</sequence>
<evidence type="ECO:0008006" key="4">
    <source>
        <dbReference type="Google" id="ProtNLM"/>
    </source>
</evidence>
<feature type="region of interest" description="Disordered" evidence="1">
    <location>
        <begin position="51"/>
        <end position="74"/>
    </location>
</feature>
<organism evidence="2 3">
    <name type="scientific">Massilia antarctica</name>
    <dbReference type="NCBI Taxonomy" id="2765360"/>
    <lineage>
        <taxon>Bacteria</taxon>
        <taxon>Pseudomonadati</taxon>
        <taxon>Pseudomonadota</taxon>
        <taxon>Betaproteobacteria</taxon>
        <taxon>Burkholderiales</taxon>
        <taxon>Oxalobacteraceae</taxon>
        <taxon>Telluria group</taxon>
        <taxon>Massilia</taxon>
    </lineage>
</organism>
<evidence type="ECO:0000256" key="1">
    <source>
        <dbReference type="SAM" id="MobiDB-lite"/>
    </source>
</evidence>
<feature type="region of interest" description="Disordered" evidence="1">
    <location>
        <begin position="89"/>
        <end position="130"/>
    </location>
</feature>
<accession>A0AA48WAN7</accession>
<keyword evidence="3" id="KW-1185">Reference proteome</keyword>
<feature type="compositionally biased region" description="Basic and acidic residues" evidence="1">
    <location>
        <begin position="119"/>
        <end position="130"/>
    </location>
</feature>
<evidence type="ECO:0000313" key="3">
    <source>
        <dbReference type="Proteomes" id="UP000662888"/>
    </source>
</evidence>
<proteinExistence type="predicted"/>
<dbReference type="RefSeq" id="WP_206088104.1">
    <property type="nucleotide sequence ID" value="NZ_CP065053.1"/>
</dbReference>
<gene>
    <name evidence="2" type="ORF">IV454_23580</name>
</gene>
<dbReference type="Proteomes" id="UP000662888">
    <property type="component" value="Chromosome"/>
</dbReference>
<dbReference type="EMBL" id="CP065053">
    <property type="protein sequence ID" value="QPI48486.1"/>
    <property type="molecule type" value="Genomic_DNA"/>
</dbReference>
<evidence type="ECO:0000313" key="2">
    <source>
        <dbReference type="EMBL" id="QPI48486.1"/>
    </source>
</evidence>